<evidence type="ECO:0000313" key="11">
    <source>
        <dbReference type="EMBL" id="STC69119.1"/>
    </source>
</evidence>
<dbReference type="GO" id="GO:0032259">
    <property type="term" value="P:methylation"/>
    <property type="evidence" value="ECO:0007669"/>
    <property type="project" value="UniProtKB-KW"/>
</dbReference>
<keyword evidence="7 10" id="KW-0479">Metal-binding</keyword>
<feature type="binding site" evidence="7 10">
    <location>
        <position position="49"/>
    </location>
    <ligand>
        <name>Mg(2+)</name>
        <dbReference type="ChEBI" id="CHEBI:18420"/>
    </ligand>
</feature>
<comment type="catalytic activity">
    <reaction evidence="7">
        <text>(6R)-5,10-methylene-5,6,7,8-tetrahydrofolate + 3-methyl-2-oxobutanoate + H2O = 2-dehydropantoate + (6S)-5,6,7,8-tetrahydrofolate</text>
        <dbReference type="Rhea" id="RHEA:11824"/>
        <dbReference type="ChEBI" id="CHEBI:11561"/>
        <dbReference type="ChEBI" id="CHEBI:11851"/>
        <dbReference type="ChEBI" id="CHEBI:15377"/>
        <dbReference type="ChEBI" id="CHEBI:15636"/>
        <dbReference type="ChEBI" id="CHEBI:57453"/>
        <dbReference type="EC" id="2.1.2.11"/>
    </reaction>
</comment>
<feature type="active site" description="Proton acceptor" evidence="7 8">
    <location>
        <position position="186"/>
    </location>
</feature>
<dbReference type="EC" id="2.1.2.11" evidence="7"/>
<dbReference type="GO" id="GO:0000287">
    <property type="term" value="F:magnesium ion binding"/>
    <property type="evidence" value="ECO:0007669"/>
    <property type="project" value="TreeGrafter"/>
</dbReference>
<dbReference type="GO" id="GO:0003864">
    <property type="term" value="F:3-methyl-2-oxobutanoate hydroxymethyltransferase activity"/>
    <property type="evidence" value="ECO:0007669"/>
    <property type="project" value="UniProtKB-UniRule"/>
</dbReference>
<accession>A0A376CLY0</accession>
<dbReference type="NCBIfam" id="NF001452">
    <property type="entry name" value="PRK00311.1"/>
    <property type="match status" value="1"/>
</dbReference>
<evidence type="ECO:0000256" key="2">
    <source>
        <dbReference type="ARBA" id="ARBA00008676"/>
    </source>
</evidence>
<comment type="subcellular location">
    <subcellularLocation>
        <location evidence="7">Cytoplasm</location>
    </subcellularLocation>
</comment>
<dbReference type="SUPFAM" id="SSF51621">
    <property type="entry name" value="Phosphoenolpyruvate/pyruvate domain"/>
    <property type="match status" value="1"/>
</dbReference>
<comment type="cofactor">
    <cofactor evidence="7 10">
        <name>Mg(2+)</name>
        <dbReference type="ChEBI" id="CHEBI:18420"/>
    </cofactor>
    <text evidence="7 10">Binds 1 Mg(2+) ion per subunit.</text>
</comment>
<dbReference type="InterPro" id="IPR015813">
    <property type="entry name" value="Pyrv/PenolPyrv_kinase-like_dom"/>
</dbReference>
<keyword evidence="4 7" id="KW-0566">Pantothenate biosynthesis</keyword>
<feature type="binding site" evidence="7 10">
    <location>
        <position position="120"/>
    </location>
    <ligand>
        <name>Mg(2+)</name>
        <dbReference type="ChEBI" id="CHEBI:18420"/>
    </ligand>
</feature>
<dbReference type="Gene3D" id="3.20.20.60">
    <property type="entry name" value="Phosphoenolpyruvate-binding domains"/>
    <property type="match status" value="1"/>
</dbReference>
<dbReference type="PANTHER" id="PTHR20881:SF0">
    <property type="entry name" value="3-METHYL-2-OXOBUTANOATE HYDROXYMETHYLTRANSFERASE"/>
    <property type="match status" value="1"/>
</dbReference>
<reference evidence="11 12" key="1">
    <citation type="submission" date="2018-06" db="EMBL/GenBank/DDBJ databases">
        <authorList>
            <consortium name="Pathogen Informatics"/>
            <person name="Doyle S."/>
        </authorList>
    </citation>
    <scope>NUCLEOTIDE SEQUENCE [LARGE SCALE GENOMIC DNA]</scope>
    <source>
        <strain evidence="11 12">NCTC11862</strain>
    </source>
</reference>
<comment type="function">
    <text evidence="6 7">Catalyzes the reversible reaction in which hydroxymethyl group from 5,10-methylenetetrahydrofolate is transferred onto alpha-ketoisovalerate to form ketopantoate.</text>
</comment>
<dbReference type="UniPathway" id="UPA00028">
    <property type="reaction ID" value="UER00003"/>
</dbReference>
<dbReference type="InterPro" id="IPR003700">
    <property type="entry name" value="Pantoate_hydroxy_MeTrfase"/>
</dbReference>
<evidence type="ECO:0000256" key="5">
    <source>
        <dbReference type="ARBA" id="ARBA00022679"/>
    </source>
</evidence>
<evidence type="ECO:0000256" key="4">
    <source>
        <dbReference type="ARBA" id="ARBA00022655"/>
    </source>
</evidence>
<dbReference type="Pfam" id="PF02548">
    <property type="entry name" value="Pantoate_transf"/>
    <property type="match status" value="1"/>
</dbReference>
<keyword evidence="11" id="KW-0489">Methyltransferase</keyword>
<dbReference type="EMBL" id="UFXQ01000001">
    <property type="protein sequence ID" value="STC69119.1"/>
    <property type="molecule type" value="Genomic_DNA"/>
</dbReference>
<protein>
    <recommendedName>
        <fullName evidence="7">3-methyl-2-oxobutanoate hydroxymethyltransferase</fullName>
        <ecNumber evidence="7">2.1.2.11</ecNumber>
    </recommendedName>
    <alternativeName>
        <fullName evidence="7">Ketopantoate hydroxymethyltransferase</fullName>
        <shortName evidence="7">KPHMT</shortName>
    </alternativeName>
</protein>
<dbReference type="CDD" id="cd06557">
    <property type="entry name" value="KPHMT-like"/>
    <property type="match status" value="1"/>
</dbReference>
<dbReference type="AlphaFoldDB" id="A0A376CLY0"/>
<dbReference type="PANTHER" id="PTHR20881">
    <property type="entry name" value="3-METHYL-2-OXOBUTANOATE HYDROXYMETHYLTRANSFERASE"/>
    <property type="match status" value="1"/>
</dbReference>
<feature type="binding site" evidence="7 9">
    <location>
        <position position="88"/>
    </location>
    <ligand>
        <name>3-methyl-2-oxobutanoate</name>
        <dbReference type="ChEBI" id="CHEBI:11851"/>
    </ligand>
</feature>
<feature type="binding site" evidence="7 9">
    <location>
        <begin position="49"/>
        <end position="50"/>
    </location>
    <ligand>
        <name>3-methyl-2-oxobutanoate</name>
        <dbReference type="ChEBI" id="CHEBI:11851"/>
    </ligand>
</feature>
<proteinExistence type="inferred from homology"/>
<evidence type="ECO:0000256" key="3">
    <source>
        <dbReference type="ARBA" id="ARBA00011424"/>
    </source>
</evidence>
<dbReference type="InterPro" id="IPR040442">
    <property type="entry name" value="Pyrv_kinase-like_dom_sf"/>
</dbReference>
<dbReference type="GO" id="GO:0008168">
    <property type="term" value="F:methyltransferase activity"/>
    <property type="evidence" value="ECO:0007669"/>
    <property type="project" value="UniProtKB-KW"/>
</dbReference>
<dbReference type="GO" id="GO:0015940">
    <property type="term" value="P:pantothenate biosynthetic process"/>
    <property type="evidence" value="ECO:0007669"/>
    <property type="project" value="UniProtKB-UniRule"/>
</dbReference>
<dbReference type="RefSeq" id="WP_018581222.1">
    <property type="nucleotide sequence ID" value="NZ_UFXQ01000001.1"/>
</dbReference>
<evidence type="ECO:0000313" key="12">
    <source>
        <dbReference type="Proteomes" id="UP000254467"/>
    </source>
</evidence>
<sequence>MTQPIRRLRTGYFAKAKAERRRFSMLTSYDALTARIFDDAGIDILLVGDSAANVVYGMETTLPITLNEMIAMGAAVVRGSRRAFVVVDLPFGTYEAGPEQALANAVRVMQDTGAHAVKLEGGVARAETIRTLVGAGIPVCAHIGYTPQSEHALGGYVVQGRGDSAQAVLADAHAVAEAGAFAVVLEMVPEKVAAQVTKEVGIPTIGIGAGKNTDGQVLVWTDAFGMDPHGKAPRFVRRYASLGEELTRAARAYHDDVIAGDFPGADETFKE</sequence>
<feature type="binding site" evidence="7 10">
    <location>
        <position position="88"/>
    </location>
    <ligand>
        <name>Mg(2+)</name>
        <dbReference type="ChEBI" id="CHEBI:18420"/>
    </ligand>
</feature>
<evidence type="ECO:0000256" key="10">
    <source>
        <dbReference type="PIRSR" id="PIRSR000388-3"/>
    </source>
</evidence>
<keyword evidence="12" id="KW-1185">Reference proteome</keyword>
<keyword evidence="5 7" id="KW-0808">Transferase</keyword>
<organism evidence="11 12">
    <name type="scientific">Corynebacterium pilosum</name>
    <dbReference type="NCBI Taxonomy" id="35756"/>
    <lineage>
        <taxon>Bacteria</taxon>
        <taxon>Bacillati</taxon>
        <taxon>Actinomycetota</taxon>
        <taxon>Actinomycetes</taxon>
        <taxon>Mycobacteriales</taxon>
        <taxon>Corynebacteriaceae</taxon>
        <taxon>Corynebacterium</taxon>
    </lineage>
</organism>
<gene>
    <name evidence="7 11" type="primary">panB</name>
    <name evidence="11" type="ORF">NCTC11862_00899</name>
</gene>
<name>A0A376CLY0_9CORY</name>
<evidence type="ECO:0000256" key="1">
    <source>
        <dbReference type="ARBA" id="ARBA00005033"/>
    </source>
</evidence>
<dbReference type="OrthoDB" id="9781789at2"/>
<evidence type="ECO:0000256" key="9">
    <source>
        <dbReference type="PIRSR" id="PIRSR000388-2"/>
    </source>
</evidence>
<evidence type="ECO:0000256" key="6">
    <source>
        <dbReference type="ARBA" id="ARBA00056497"/>
    </source>
</evidence>
<dbReference type="NCBIfam" id="TIGR00222">
    <property type="entry name" value="panB"/>
    <property type="match status" value="1"/>
</dbReference>
<keyword evidence="7 10" id="KW-0460">Magnesium</keyword>
<comment type="pathway">
    <text evidence="1 7">Cofactor biosynthesis; (R)-pantothenate biosynthesis; (R)-pantoate from 3-methyl-2-oxobutanoate: step 1/2.</text>
</comment>
<dbReference type="HAMAP" id="MF_00156">
    <property type="entry name" value="PanB"/>
    <property type="match status" value="1"/>
</dbReference>
<comment type="subunit">
    <text evidence="3 7">Homodecamer; pentamer of dimers.</text>
</comment>
<dbReference type="FunFam" id="3.20.20.60:FF:000003">
    <property type="entry name" value="3-methyl-2-oxobutanoate hydroxymethyltransferase"/>
    <property type="match status" value="1"/>
</dbReference>
<feature type="binding site" evidence="7 9">
    <location>
        <position position="118"/>
    </location>
    <ligand>
        <name>3-methyl-2-oxobutanoate</name>
        <dbReference type="ChEBI" id="CHEBI:11851"/>
    </ligand>
</feature>
<comment type="similarity">
    <text evidence="2 7">Belongs to the PanB family.</text>
</comment>
<keyword evidence="7" id="KW-0963">Cytoplasm</keyword>
<dbReference type="GO" id="GO:0005737">
    <property type="term" value="C:cytoplasm"/>
    <property type="evidence" value="ECO:0007669"/>
    <property type="project" value="UniProtKB-SubCell"/>
</dbReference>
<dbReference type="Proteomes" id="UP000254467">
    <property type="component" value="Unassembled WGS sequence"/>
</dbReference>
<dbReference type="PIRSF" id="PIRSF000388">
    <property type="entry name" value="Pantoate_hydroxy_MeTrfase"/>
    <property type="match status" value="1"/>
</dbReference>
<evidence type="ECO:0000256" key="7">
    <source>
        <dbReference type="HAMAP-Rule" id="MF_00156"/>
    </source>
</evidence>
<dbReference type="STRING" id="35756.GCA_001044155_00413"/>
<evidence type="ECO:0000256" key="8">
    <source>
        <dbReference type="PIRSR" id="PIRSR000388-1"/>
    </source>
</evidence>